<feature type="chain" id="PRO_5043934929" description="Pentatricopeptide repeat-containing protein" evidence="1">
    <location>
        <begin position="19"/>
        <end position="101"/>
    </location>
</feature>
<name>A0AAW2C877_9ROSI</name>
<gene>
    <name evidence="2" type="ORF">SO802_024104</name>
</gene>
<organism evidence="2 3">
    <name type="scientific">Lithocarpus litseifolius</name>
    <dbReference type="NCBI Taxonomy" id="425828"/>
    <lineage>
        <taxon>Eukaryota</taxon>
        <taxon>Viridiplantae</taxon>
        <taxon>Streptophyta</taxon>
        <taxon>Embryophyta</taxon>
        <taxon>Tracheophyta</taxon>
        <taxon>Spermatophyta</taxon>
        <taxon>Magnoliopsida</taxon>
        <taxon>eudicotyledons</taxon>
        <taxon>Gunneridae</taxon>
        <taxon>Pentapetalae</taxon>
        <taxon>rosids</taxon>
        <taxon>fabids</taxon>
        <taxon>Fagales</taxon>
        <taxon>Fagaceae</taxon>
        <taxon>Lithocarpus</taxon>
    </lineage>
</organism>
<dbReference type="InterPro" id="IPR046960">
    <property type="entry name" value="PPR_At4g14850-like_plant"/>
</dbReference>
<dbReference type="GO" id="GO:0009451">
    <property type="term" value="P:RNA modification"/>
    <property type="evidence" value="ECO:0007669"/>
    <property type="project" value="InterPro"/>
</dbReference>
<proteinExistence type="predicted"/>
<protein>
    <recommendedName>
        <fullName evidence="4">Pentatricopeptide repeat-containing protein</fullName>
    </recommendedName>
</protein>
<dbReference type="EMBL" id="JAZDWU010000008">
    <property type="protein sequence ID" value="KAK9994401.1"/>
    <property type="molecule type" value="Genomic_DNA"/>
</dbReference>
<keyword evidence="3" id="KW-1185">Reference proteome</keyword>
<evidence type="ECO:0000313" key="2">
    <source>
        <dbReference type="EMBL" id="KAK9994401.1"/>
    </source>
</evidence>
<reference evidence="2 3" key="1">
    <citation type="submission" date="2024-01" db="EMBL/GenBank/DDBJ databases">
        <title>A telomere-to-telomere, gap-free genome of sweet tea (Lithocarpus litseifolius).</title>
        <authorList>
            <person name="Zhou J."/>
        </authorList>
    </citation>
    <scope>NUCLEOTIDE SEQUENCE [LARGE SCALE GENOMIC DNA]</scope>
    <source>
        <strain evidence="2">Zhou-2022a</strain>
        <tissue evidence="2">Leaf</tissue>
    </source>
</reference>
<dbReference type="AlphaFoldDB" id="A0AAW2C877"/>
<evidence type="ECO:0000256" key="1">
    <source>
        <dbReference type="SAM" id="SignalP"/>
    </source>
</evidence>
<dbReference type="Pfam" id="PF20431">
    <property type="entry name" value="E_motif"/>
    <property type="match status" value="1"/>
</dbReference>
<evidence type="ECO:0008006" key="4">
    <source>
        <dbReference type="Google" id="ProtNLM"/>
    </source>
</evidence>
<dbReference type="PANTHER" id="PTHR47926">
    <property type="entry name" value="PENTATRICOPEPTIDE REPEAT-CONTAINING PROTEIN"/>
    <property type="match status" value="1"/>
</dbReference>
<comment type="caution">
    <text evidence="2">The sequence shown here is derived from an EMBL/GenBank/DDBJ whole genome shotgun (WGS) entry which is preliminary data.</text>
</comment>
<feature type="signal peptide" evidence="1">
    <location>
        <begin position="1"/>
        <end position="18"/>
    </location>
</feature>
<dbReference type="GO" id="GO:0003723">
    <property type="term" value="F:RNA binding"/>
    <property type="evidence" value="ECO:0007669"/>
    <property type="project" value="InterPro"/>
</dbReference>
<accession>A0AAW2C877</accession>
<dbReference type="Proteomes" id="UP001459277">
    <property type="component" value="Unassembled WGS sequence"/>
</dbReference>
<sequence>MEATAWSLFMGFRRRATAWSLFLLSFPMEIARSKLLEMDPSNSGNYVLSANAYASSDRWDDVIKMRELMVESNVQKPFGCSSIEVHGTKLSHSQDLCLIQS</sequence>
<dbReference type="InterPro" id="IPR046848">
    <property type="entry name" value="E_motif"/>
</dbReference>
<evidence type="ECO:0000313" key="3">
    <source>
        <dbReference type="Proteomes" id="UP001459277"/>
    </source>
</evidence>
<keyword evidence="1" id="KW-0732">Signal</keyword>
<dbReference type="PANTHER" id="PTHR47926:SF440">
    <property type="entry name" value="REPEAT-CONTAINING PROTEIN, PUTATIVE-RELATED"/>
    <property type="match status" value="1"/>
</dbReference>